<feature type="transmembrane region" description="Helical" evidence="1">
    <location>
        <begin position="173"/>
        <end position="194"/>
    </location>
</feature>
<accession>A0A139APC5</accession>
<feature type="transmembrane region" description="Helical" evidence="1">
    <location>
        <begin position="133"/>
        <end position="153"/>
    </location>
</feature>
<dbReference type="OrthoDB" id="10633075at2759"/>
<evidence type="ECO:0000313" key="2">
    <source>
        <dbReference type="EMBL" id="KXS18363.1"/>
    </source>
</evidence>
<organism evidence="2 3">
    <name type="scientific">Gonapodya prolifera (strain JEL478)</name>
    <name type="common">Monoblepharis prolifera</name>
    <dbReference type="NCBI Taxonomy" id="1344416"/>
    <lineage>
        <taxon>Eukaryota</taxon>
        <taxon>Fungi</taxon>
        <taxon>Fungi incertae sedis</taxon>
        <taxon>Chytridiomycota</taxon>
        <taxon>Chytridiomycota incertae sedis</taxon>
        <taxon>Monoblepharidomycetes</taxon>
        <taxon>Monoblepharidales</taxon>
        <taxon>Gonapodyaceae</taxon>
        <taxon>Gonapodya</taxon>
    </lineage>
</organism>
<dbReference type="PROSITE" id="PS51257">
    <property type="entry name" value="PROKAR_LIPOPROTEIN"/>
    <property type="match status" value="1"/>
</dbReference>
<dbReference type="AlphaFoldDB" id="A0A139APC5"/>
<gene>
    <name evidence="2" type="ORF">M427DRAFT_29700</name>
</gene>
<feature type="transmembrane region" description="Helical" evidence="1">
    <location>
        <begin position="99"/>
        <end position="121"/>
    </location>
</feature>
<evidence type="ECO:0008006" key="4">
    <source>
        <dbReference type="Google" id="ProtNLM"/>
    </source>
</evidence>
<keyword evidence="3" id="KW-1185">Reference proteome</keyword>
<dbReference type="Proteomes" id="UP000070544">
    <property type="component" value="Unassembled WGS sequence"/>
</dbReference>
<sequence length="220" mass="23839">MPRYIDLSTLATLFAVSSCITLGLTSIGGGVAVVPFKSLPWIQAHTFTMGLFGACPSQPGYATLWTYNPNWADVQSKCVTIFDHAQLNVDGEATDTITFPFRISLLGTHELALVLCILALILGSAGRPRTAEFFAYIAFISNAVGFALAVWQFNMLITSYNNDGRGYTANFGAGMYLSAASLLLEFLVADLYAVHARRLRAKSPSEEFLLPRGGVEYGFA</sequence>
<dbReference type="EMBL" id="KQ965742">
    <property type="protein sequence ID" value="KXS18363.1"/>
    <property type="molecule type" value="Genomic_DNA"/>
</dbReference>
<reference evidence="2 3" key="1">
    <citation type="journal article" date="2015" name="Genome Biol. Evol.">
        <title>Phylogenomic analyses indicate that early fungi evolved digesting cell walls of algal ancestors of land plants.</title>
        <authorList>
            <person name="Chang Y."/>
            <person name="Wang S."/>
            <person name="Sekimoto S."/>
            <person name="Aerts A.L."/>
            <person name="Choi C."/>
            <person name="Clum A."/>
            <person name="LaButti K.M."/>
            <person name="Lindquist E.A."/>
            <person name="Yee Ngan C."/>
            <person name="Ohm R.A."/>
            <person name="Salamov A.A."/>
            <person name="Grigoriev I.V."/>
            <person name="Spatafora J.W."/>
            <person name="Berbee M.L."/>
        </authorList>
    </citation>
    <scope>NUCLEOTIDE SEQUENCE [LARGE SCALE GENOMIC DNA]</scope>
    <source>
        <strain evidence="2 3">JEL478</strain>
    </source>
</reference>
<proteinExistence type="predicted"/>
<feature type="transmembrane region" description="Helical" evidence="1">
    <location>
        <begin position="12"/>
        <end position="34"/>
    </location>
</feature>
<keyword evidence="1" id="KW-0812">Transmembrane</keyword>
<keyword evidence="1" id="KW-1133">Transmembrane helix</keyword>
<evidence type="ECO:0000256" key="1">
    <source>
        <dbReference type="SAM" id="Phobius"/>
    </source>
</evidence>
<evidence type="ECO:0000313" key="3">
    <source>
        <dbReference type="Proteomes" id="UP000070544"/>
    </source>
</evidence>
<dbReference type="Gene3D" id="1.20.140.150">
    <property type="match status" value="1"/>
</dbReference>
<keyword evidence="1" id="KW-0472">Membrane</keyword>
<protein>
    <recommendedName>
        <fullName evidence="4">Pali-domain-containing protein</fullName>
    </recommendedName>
</protein>
<name>A0A139APC5_GONPJ</name>